<evidence type="ECO:0000313" key="2">
    <source>
        <dbReference type="EMBL" id="RQD76308.1"/>
    </source>
</evidence>
<evidence type="ECO:0000259" key="1">
    <source>
        <dbReference type="Pfam" id="PF12728"/>
    </source>
</evidence>
<feature type="domain" description="Helix-turn-helix" evidence="1">
    <location>
        <begin position="11"/>
        <end position="59"/>
    </location>
</feature>
<dbReference type="GO" id="GO:0003677">
    <property type="term" value="F:DNA binding"/>
    <property type="evidence" value="ECO:0007669"/>
    <property type="project" value="UniProtKB-KW"/>
</dbReference>
<dbReference type="AlphaFoldDB" id="A0A424YF83"/>
<reference evidence="2 3" key="1">
    <citation type="submission" date="2018-08" db="EMBL/GenBank/DDBJ databases">
        <title>The metabolism and importance of syntrophic acetate oxidation coupled to methane or sulfide production in haloalkaline environments.</title>
        <authorList>
            <person name="Timmers P.H.A."/>
            <person name="Vavourakis C.D."/>
            <person name="Sorokin D.Y."/>
            <person name="Sinninghe Damste J.S."/>
            <person name="Muyzer G."/>
            <person name="Stams A.J.M."/>
            <person name="Plugge C.M."/>
        </authorList>
    </citation>
    <scope>NUCLEOTIDE SEQUENCE [LARGE SCALE GENOMIC DNA]</scope>
    <source>
        <strain evidence="2">MSAO_Bac1</strain>
    </source>
</reference>
<dbReference type="Pfam" id="PF12728">
    <property type="entry name" value="HTH_17"/>
    <property type="match status" value="1"/>
</dbReference>
<evidence type="ECO:0000313" key="3">
    <source>
        <dbReference type="Proteomes" id="UP000285138"/>
    </source>
</evidence>
<dbReference type="EMBL" id="QZAA01000123">
    <property type="protein sequence ID" value="RQD76308.1"/>
    <property type="molecule type" value="Genomic_DNA"/>
</dbReference>
<organism evidence="2 3">
    <name type="scientific">Candidatus Syntrophonatronum acetioxidans</name>
    <dbReference type="NCBI Taxonomy" id="1795816"/>
    <lineage>
        <taxon>Bacteria</taxon>
        <taxon>Bacillati</taxon>
        <taxon>Bacillota</taxon>
        <taxon>Clostridia</taxon>
        <taxon>Eubacteriales</taxon>
        <taxon>Syntrophomonadaceae</taxon>
        <taxon>Candidatus Syntrophonatronum</taxon>
    </lineage>
</organism>
<sequence>MNKYNGDLPLVLNVPQLSKILGINKTSAYQLAKSKDFPSLKVGKRIIIPRDAFFEWLSREAWGSK</sequence>
<dbReference type="Proteomes" id="UP000285138">
    <property type="component" value="Unassembled WGS sequence"/>
</dbReference>
<dbReference type="InterPro" id="IPR041657">
    <property type="entry name" value="HTH_17"/>
</dbReference>
<gene>
    <name evidence="2" type="ORF">D5R97_04565</name>
</gene>
<keyword evidence="2" id="KW-0238">DNA-binding</keyword>
<proteinExistence type="predicted"/>
<protein>
    <submittedName>
        <fullName evidence="2">DNA-binding protein</fullName>
    </submittedName>
</protein>
<name>A0A424YF83_9FIRM</name>
<accession>A0A424YF83</accession>
<comment type="caution">
    <text evidence="2">The sequence shown here is derived from an EMBL/GenBank/DDBJ whole genome shotgun (WGS) entry which is preliminary data.</text>
</comment>